<dbReference type="InterPro" id="IPR027417">
    <property type="entry name" value="P-loop_NTPase"/>
</dbReference>
<dbReference type="Pfam" id="PF13304">
    <property type="entry name" value="AAA_21"/>
    <property type="match status" value="1"/>
</dbReference>
<dbReference type="GO" id="GO:0016020">
    <property type="term" value="C:membrane"/>
    <property type="evidence" value="ECO:0007669"/>
    <property type="project" value="UniProtKB-SubCell"/>
</dbReference>
<feature type="transmembrane region" description="Helical" evidence="6">
    <location>
        <begin position="792"/>
        <end position="811"/>
    </location>
</feature>
<feature type="transmembrane region" description="Helical" evidence="6">
    <location>
        <begin position="970"/>
        <end position="988"/>
    </location>
</feature>
<dbReference type="InterPro" id="IPR013525">
    <property type="entry name" value="ABC2_TM"/>
</dbReference>
<feature type="transmembrane region" description="Helical" evidence="6">
    <location>
        <begin position="282"/>
        <end position="300"/>
    </location>
</feature>
<feature type="transmembrane region" description="Helical" evidence="6">
    <location>
        <begin position="335"/>
        <end position="356"/>
    </location>
</feature>
<feature type="transmembrane region" description="Helical" evidence="6">
    <location>
        <begin position="1145"/>
        <end position="1168"/>
    </location>
</feature>
<evidence type="ECO:0000256" key="3">
    <source>
        <dbReference type="ARBA" id="ARBA00022989"/>
    </source>
</evidence>
<evidence type="ECO:0000313" key="8">
    <source>
        <dbReference type="Proteomes" id="UP000492821"/>
    </source>
</evidence>
<dbReference type="GO" id="GO:0140359">
    <property type="term" value="F:ABC-type transporter activity"/>
    <property type="evidence" value="ECO:0007669"/>
    <property type="project" value="InterPro"/>
</dbReference>
<dbReference type="GO" id="GO:0016887">
    <property type="term" value="F:ATP hydrolysis activity"/>
    <property type="evidence" value="ECO:0007669"/>
    <property type="project" value="InterPro"/>
</dbReference>
<keyword evidence="3 6" id="KW-1133">Transmembrane helix</keyword>
<feature type="transmembrane region" description="Helical" evidence="6">
    <location>
        <begin position="1106"/>
        <end position="1125"/>
    </location>
</feature>
<dbReference type="Pfam" id="PF00005">
    <property type="entry name" value="ABC_tran"/>
    <property type="match status" value="1"/>
</dbReference>
<reference evidence="8" key="1">
    <citation type="journal article" date="2013" name="Genetics">
        <title>The draft genome and transcriptome of Panagrellus redivivus are shaped by the harsh demands of a free-living lifestyle.</title>
        <authorList>
            <person name="Srinivasan J."/>
            <person name="Dillman A.R."/>
            <person name="Macchietto M.G."/>
            <person name="Heikkinen L."/>
            <person name="Lakso M."/>
            <person name="Fracchia K.M."/>
            <person name="Antoshechkin I."/>
            <person name="Mortazavi A."/>
            <person name="Wong G."/>
            <person name="Sternberg P.W."/>
        </authorList>
    </citation>
    <scope>NUCLEOTIDE SEQUENCE [LARGE SCALE GENOMIC DNA]</scope>
    <source>
        <strain evidence="8">MT8872</strain>
    </source>
</reference>
<sequence>MVGLCLLINKDLRCMIRNKVSLIIELIIIALVLAIIAAECSFCKTNTGPISTKSKYKTFREYESDGKHFFVNFTNNDYDLTKQVEILRKLEGFCQAKFERTPDGTVQSTNVVINAFDGEKLDYEIVGRREKNFLPSKTLQGNIFGDGAETPTKKPNADLEVLFLQNCLNRAFVLNKPAPATVPQLKFGRMPQRKPPGAFFAGTGNILVYLALIVVVLALKEVAAEKLNGVHAYLLAVGLPRYTFLASHFVFAFFKIVFVVIAVSLLVIFFNGVGYALKIAAAFFLYSIALLAFALIIAAICQRSLYVIMAAIAYVLVGNIITMVLDVTCFTQTRALIFSIAHPVCAFSIIMNHYDIALNYDKSVHFFSHWEHYLPIGYPFVFLIGHFFIYMIITFYIDYVVPTDDTPKLHPLFILGFGRKQTHQPDPEEKAAFNKKQQNSRHEEIQATGELQLEVKDLVKKWPNGDVAVNKISFKVHSGQVVALPEQEVLDTTLEKIELNNAAGTLAKNLSGGMKRKLSLGIALISSAKVVLPEQEVLDTTLEKIELNNAAGTLAKNLSGGMKRKLSLGIALISSAKVVLLDEPTAGIDTFARRNMVKVIEKAKADHAVVITTHYMDEADALSDHINIMAHGEIICSGSSEFLKSKFGTGIMLVVDLDLSHREKMDVITKCANEILDVVKKSCPDAEFYGPVASQLSIVIGAKNRPAFPQLFADLESKSAELKIESFDVNMNSLDQVFVNVTKQSEGGDIKADEEIMKFVEKRKECDRGTFLFLTQMKALFIRKFHNFRRDYFQIGVVVIALFLIVTSTIMKKVMKNDDVPVKAVNLSAKATAKLDIADFFKFNVELFPAGDEYDLKSQMSTYLSSSYDIAAVDHDESEDIPTVYKKIRSARWKTPTPTMFFLLNATVSLAMINPGFYHGEYVAQHMFYESFAPGLITGQITYKPVMWGNDIKVPPTITPESKKQKDQSITMLLLVYPLIFALPVFLYTTERVEGAVHLYARTHLTKFTYWITSFLSEFLVFTVFSLVIAFILFSSSFWHISCLGPFILVTLLLSFAFIAQSYAASQIFNSSGVTFTMLMIWNFAIFMVMNLVIDLISVAFEPIIYVKLLMPSLAMFTLFNSLDLRCSAKTTLEDILECGEGCKLHPLALIGGCTAIHLAVLIGVLVYPRILALFTKKVNDTSTATDTPDVTKERERVEQGGIGKHAVVAIGLKKTFGLIWKKKTVVHNVTFGVSKNECFGLLGSNGAGKSTTFNMLTASLRPTAGKAYVGGTSVANSPYIFKKKGQKMSVLYTKLDEIVAGAAETSSAGNSNAPKTSSAQPSSNAPQPSSGAPSAEKTQPGTEGGGKKEKNGVRECIIVGATLEDIFIRLAQSGAPLPKAAFEK</sequence>
<feature type="transmembrane region" description="Helical" evidence="6">
    <location>
        <begin position="1008"/>
        <end position="1034"/>
    </location>
</feature>
<feature type="domain" description="ABC transporter" evidence="7">
    <location>
        <begin position="453"/>
        <end position="656"/>
    </location>
</feature>
<dbReference type="PROSITE" id="PS50893">
    <property type="entry name" value="ABC_TRANSPORTER_2"/>
    <property type="match status" value="1"/>
</dbReference>
<dbReference type="InterPro" id="IPR003439">
    <property type="entry name" value="ABC_transporter-like_ATP-bd"/>
</dbReference>
<feature type="compositionally biased region" description="Polar residues" evidence="5">
    <location>
        <begin position="1305"/>
        <end position="1317"/>
    </location>
</feature>
<protein>
    <submittedName>
        <fullName evidence="9">ABC transporter domain-containing protein</fullName>
    </submittedName>
</protein>
<dbReference type="PANTHER" id="PTHR19229">
    <property type="entry name" value="ATP-BINDING CASSETTE TRANSPORTER SUBFAMILY A ABCA"/>
    <property type="match status" value="1"/>
</dbReference>
<dbReference type="WBParaSite" id="Pan_g11833.t1">
    <property type="protein sequence ID" value="Pan_g11833.t1"/>
    <property type="gene ID" value="Pan_g11833"/>
</dbReference>
<keyword evidence="4 6" id="KW-0472">Membrane</keyword>
<feature type="transmembrane region" description="Helical" evidence="6">
    <location>
        <begin position="376"/>
        <end position="401"/>
    </location>
</feature>
<reference evidence="9" key="2">
    <citation type="submission" date="2020-10" db="UniProtKB">
        <authorList>
            <consortium name="WormBaseParasite"/>
        </authorList>
    </citation>
    <scope>IDENTIFICATION</scope>
</reference>
<feature type="transmembrane region" description="Helical" evidence="6">
    <location>
        <begin position="249"/>
        <end position="270"/>
    </location>
</feature>
<proteinExistence type="predicted"/>
<evidence type="ECO:0000256" key="1">
    <source>
        <dbReference type="ARBA" id="ARBA00004141"/>
    </source>
</evidence>
<dbReference type="Proteomes" id="UP000492821">
    <property type="component" value="Unassembled WGS sequence"/>
</dbReference>
<evidence type="ECO:0000256" key="5">
    <source>
        <dbReference type="SAM" id="MobiDB-lite"/>
    </source>
</evidence>
<feature type="transmembrane region" description="Helical" evidence="6">
    <location>
        <begin position="20"/>
        <end position="38"/>
    </location>
</feature>
<dbReference type="GO" id="GO:0005524">
    <property type="term" value="F:ATP binding"/>
    <property type="evidence" value="ECO:0007669"/>
    <property type="project" value="InterPro"/>
</dbReference>
<comment type="subcellular location">
    <subcellularLocation>
        <location evidence="1">Membrane</location>
        <topology evidence="1">Multi-pass membrane protein</topology>
    </subcellularLocation>
</comment>
<dbReference type="Gene3D" id="3.40.50.300">
    <property type="entry name" value="P-loop containing nucleotide triphosphate hydrolases"/>
    <property type="match status" value="2"/>
</dbReference>
<dbReference type="InterPro" id="IPR003959">
    <property type="entry name" value="ATPase_AAA_core"/>
</dbReference>
<feature type="region of interest" description="Disordered" evidence="5">
    <location>
        <begin position="1305"/>
        <end position="1352"/>
    </location>
</feature>
<dbReference type="SUPFAM" id="SSF52540">
    <property type="entry name" value="P-loop containing nucleoside triphosphate hydrolases"/>
    <property type="match status" value="3"/>
</dbReference>
<evidence type="ECO:0000259" key="7">
    <source>
        <dbReference type="PROSITE" id="PS50893"/>
    </source>
</evidence>
<name>A0A7E4ZQS0_PANRE</name>
<dbReference type="PANTHER" id="PTHR19229:SF250">
    <property type="entry name" value="ABC TRANSPORTER DOMAIN-CONTAINING PROTEIN-RELATED"/>
    <property type="match status" value="1"/>
</dbReference>
<feature type="transmembrane region" description="Helical" evidence="6">
    <location>
        <begin position="306"/>
        <end position="328"/>
    </location>
</feature>
<accession>A0A7E4ZQS0</accession>
<organism evidence="8 9">
    <name type="scientific">Panagrellus redivivus</name>
    <name type="common">Microworm</name>
    <dbReference type="NCBI Taxonomy" id="6233"/>
    <lineage>
        <taxon>Eukaryota</taxon>
        <taxon>Metazoa</taxon>
        <taxon>Ecdysozoa</taxon>
        <taxon>Nematoda</taxon>
        <taxon>Chromadorea</taxon>
        <taxon>Rhabditida</taxon>
        <taxon>Tylenchina</taxon>
        <taxon>Panagrolaimomorpha</taxon>
        <taxon>Panagrolaimoidea</taxon>
        <taxon>Panagrolaimidae</taxon>
        <taxon>Panagrellus</taxon>
    </lineage>
</organism>
<feature type="region of interest" description="Disordered" evidence="5">
    <location>
        <begin position="421"/>
        <end position="440"/>
    </location>
</feature>
<dbReference type="Pfam" id="PF12698">
    <property type="entry name" value="ABC2_membrane_3"/>
    <property type="match status" value="2"/>
</dbReference>
<feature type="transmembrane region" description="Helical" evidence="6">
    <location>
        <begin position="1041"/>
        <end position="1064"/>
    </location>
</feature>
<dbReference type="PROSITE" id="PS00211">
    <property type="entry name" value="ABC_TRANSPORTER_1"/>
    <property type="match status" value="2"/>
</dbReference>
<feature type="compositionally biased region" description="Basic and acidic residues" evidence="5">
    <location>
        <begin position="423"/>
        <end position="432"/>
    </location>
</feature>
<feature type="compositionally biased region" description="Low complexity" evidence="5">
    <location>
        <begin position="1318"/>
        <end position="1342"/>
    </location>
</feature>
<evidence type="ECO:0000256" key="2">
    <source>
        <dbReference type="ARBA" id="ARBA00022692"/>
    </source>
</evidence>
<dbReference type="GO" id="GO:0005319">
    <property type="term" value="F:lipid transporter activity"/>
    <property type="evidence" value="ECO:0007669"/>
    <property type="project" value="TreeGrafter"/>
</dbReference>
<feature type="transmembrane region" description="Helical" evidence="6">
    <location>
        <begin position="198"/>
        <end position="219"/>
    </location>
</feature>
<feature type="transmembrane region" description="Helical" evidence="6">
    <location>
        <begin position="1076"/>
        <end position="1094"/>
    </location>
</feature>
<dbReference type="InterPro" id="IPR017871">
    <property type="entry name" value="ABC_transporter-like_CS"/>
</dbReference>
<evidence type="ECO:0000256" key="4">
    <source>
        <dbReference type="ARBA" id="ARBA00023136"/>
    </source>
</evidence>
<dbReference type="InterPro" id="IPR026082">
    <property type="entry name" value="ABCA"/>
</dbReference>
<evidence type="ECO:0000313" key="9">
    <source>
        <dbReference type="WBParaSite" id="Pan_g11833.t1"/>
    </source>
</evidence>
<evidence type="ECO:0000256" key="6">
    <source>
        <dbReference type="SAM" id="Phobius"/>
    </source>
</evidence>
<keyword evidence="8" id="KW-1185">Reference proteome</keyword>
<keyword evidence="2 6" id="KW-0812">Transmembrane</keyword>